<dbReference type="RefSeq" id="WP_065850962.1">
    <property type="nucleotide sequence ID" value="NZ_LYPC01000011.1"/>
</dbReference>
<dbReference type="STRING" id="512399.A8709_01730"/>
<dbReference type="Proteomes" id="UP000093309">
    <property type="component" value="Unassembled WGS sequence"/>
</dbReference>
<feature type="signal peptide" evidence="1">
    <location>
        <begin position="1"/>
        <end position="23"/>
    </location>
</feature>
<comment type="caution">
    <text evidence="3">The sequence shown here is derived from an EMBL/GenBank/DDBJ whole genome shotgun (WGS) entry which is preliminary data.</text>
</comment>
<evidence type="ECO:0000313" key="3">
    <source>
        <dbReference type="EMBL" id="OCT16187.1"/>
    </source>
</evidence>
<dbReference type="EMBL" id="LYPC01000011">
    <property type="protein sequence ID" value="OCT16187.1"/>
    <property type="molecule type" value="Genomic_DNA"/>
</dbReference>
<protein>
    <recommendedName>
        <fullName evidence="2">SLH domain-containing protein</fullName>
    </recommendedName>
</protein>
<feature type="domain" description="SLH" evidence="2">
    <location>
        <begin position="30"/>
        <end position="93"/>
    </location>
</feature>
<sequence length="244" mass="26857">MKKWIVMTAIVSMLSMSAVPAFAATSGTVKVKLALDDVKGHWAQEAIDALVDKGILQGEDDHHFHPDKSVSREAFAAMVARTFHLKNTSTIQDFNDVGPKRWSFDVIEATKDYFDRFKSLEGGYNFEPVLGAKREDVTVTLVKVLMKQDPTLVLMDAAAADTLLTTTFTDTASIPEVLRPYVATAVQHNLIQGDDQHRFHPNVTLTRAEAATLLYRLLKNNVIVDVPADTTTDSTVTGSTYGTN</sequence>
<proteinExistence type="predicted"/>
<keyword evidence="4" id="KW-1185">Reference proteome</keyword>
<organism evidence="3 4">
    <name type="scientific">Paenibacillus pectinilyticus</name>
    <dbReference type="NCBI Taxonomy" id="512399"/>
    <lineage>
        <taxon>Bacteria</taxon>
        <taxon>Bacillati</taxon>
        <taxon>Bacillota</taxon>
        <taxon>Bacilli</taxon>
        <taxon>Bacillales</taxon>
        <taxon>Paenibacillaceae</taxon>
        <taxon>Paenibacillus</taxon>
    </lineage>
</organism>
<accession>A0A1C1A6J7</accession>
<dbReference type="PROSITE" id="PS51272">
    <property type="entry name" value="SLH"/>
    <property type="match status" value="2"/>
</dbReference>
<dbReference type="AlphaFoldDB" id="A0A1C1A6J7"/>
<dbReference type="InterPro" id="IPR001119">
    <property type="entry name" value="SLH_dom"/>
</dbReference>
<name>A0A1C1A6J7_9BACL</name>
<dbReference type="InterPro" id="IPR051465">
    <property type="entry name" value="Cell_Envelope_Struct_Comp"/>
</dbReference>
<gene>
    <name evidence="3" type="ORF">A8709_01730</name>
</gene>
<evidence type="ECO:0000313" key="4">
    <source>
        <dbReference type="Proteomes" id="UP000093309"/>
    </source>
</evidence>
<evidence type="ECO:0000256" key="1">
    <source>
        <dbReference type="SAM" id="SignalP"/>
    </source>
</evidence>
<evidence type="ECO:0000259" key="2">
    <source>
        <dbReference type="PROSITE" id="PS51272"/>
    </source>
</evidence>
<reference evidence="4" key="1">
    <citation type="submission" date="2016-05" db="EMBL/GenBank/DDBJ databases">
        <title>Paenibacillus oryzae. sp. nov., isolated from the rice root.</title>
        <authorList>
            <person name="Zhang J."/>
            <person name="Zhang X."/>
        </authorList>
    </citation>
    <scope>NUCLEOTIDE SEQUENCE [LARGE SCALE GENOMIC DNA]</scope>
    <source>
        <strain evidence="4">KCTC13222</strain>
    </source>
</reference>
<keyword evidence="1" id="KW-0732">Signal</keyword>
<dbReference type="Pfam" id="PF00395">
    <property type="entry name" value="SLH"/>
    <property type="match status" value="2"/>
</dbReference>
<dbReference type="PANTHER" id="PTHR43308:SF5">
    <property type="entry name" value="S-LAYER PROTEIN _ PEPTIDOGLYCAN ENDO-BETA-N-ACETYLGLUCOSAMINIDASE"/>
    <property type="match status" value="1"/>
</dbReference>
<feature type="chain" id="PRO_5008649962" description="SLH domain-containing protein" evidence="1">
    <location>
        <begin position="24"/>
        <end position="244"/>
    </location>
</feature>
<feature type="domain" description="SLH" evidence="2">
    <location>
        <begin position="165"/>
        <end position="228"/>
    </location>
</feature>
<dbReference type="PANTHER" id="PTHR43308">
    <property type="entry name" value="OUTER MEMBRANE PROTEIN ALPHA-RELATED"/>
    <property type="match status" value="1"/>
</dbReference>